<sequence>MAFSASAALGHRAAGRVRAESRGSSRASRTSFGRPCDVTHWRRRRRRTGAIRLGLEIESRPSELPSIERVWRSRSIAVGRMTSIAASHWELVFWEHDGQVQAAVLGPEPRACLAPVPKDATFFGISFALGTSMPHVPISRLVGGSAEIPDVTRRSVWLKGSAWHVPDYDNAEAFVRRMVREGIVDCDPIVPAVLGGAAPDVSERTLQRRFVAATGLTRGAIRQIHRAREAAVLIQEGVQAQDVVHHLGYFDQPHLARSLTRFIGRTAARLSAPGRAEPLSLLYKPSSPVPA</sequence>
<evidence type="ECO:0000313" key="3">
    <source>
        <dbReference type="EMBL" id="MBL1119474.1"/>
    </source>
</evidence>
<dbReference type="SMART" id="SM00342">
    <property type="entry name" value="HTH_ARAC"/>
    <property type="match status" value="1"/>
</dbReference>
<proteinExistence type="predicted"/>
<dbReference type="Proteomes" id="UP000621510">
    <property type="component" value="Unassembled WGS sequence"/>
</dbReference>
<protein>
    <submittedName>
        <fullName evidence="3">Helix-turn-helix domain-containing protein</fullName>
    </submittedName>
</protein>
<name>A0ABS1Q4I2_9ACTN</name>
<dbReference type="EMBL" id="JAERRG010000032">
    <property type="protein sequence ID" value="MBL1119474.1"/>
    <property type="molecule type" value="Genomic_DNA"/>
</dbReference>
<dbReference type="Pfam" id="PF12833">
    <property type="entry name" value="HTH_18"/>
    <property type="match status" value="1"/>
</dbReference>
<organism evidence="3 4">
    <name type="scientific">Streptomyces endocoffeicus</name>
    <dbReference type="NCBI Taxonomy" id="2898945"/>
    <lineage>
        <taxon>Bacteria</taxon>
        <taxon>Bacillati</taxon>
        <taxon>Actinomycetota</taxon>
        <taxon>Actinomycetes</taxon>
        <taxon>Kitasatosporales</taxon>
        <taxon>Streptomycetaceae</taxon>
        <taxon>Streptomyces</taxon>
    </lineage>
</organism>
<feature type="compositionally biased region" description="Low complexity" evidence="1">
    <location>
        <begin position="24"/>
        <end position="34"/>
    </location>
</feature>
<evidence type="ECO:0000256" key="1">
    <source>
        <dbReference type="SAM" id="MobiDB-lite"/>
    </source>
</evidence>
<gene>
    <name evidence="3" type="ORF">JK364_45075</name>
</gene>
<accession>A0ABS1Q4I2</accession>
<dbReference type="Gene3D" id="1.10.10.60">
    <property type="entry name" value="Homeodomain-like"/>
    <property type="match status" value="1"/>
</dbReference>
<evidence type="ECO:0000313" key="4">
    <source>
        <dbReference type="Proteomes" id="UP000621510"/>
    </source>
</evidence>
<keyword evidence="4" id="KW-1185">Reference proteome</keyword>
<feature type="region of interest" description="Disordered" evidence="1">
    <location>
        <begin position="1"/>
        <end position="34"/>
    </location>
</feature>
<evidence type="ECO:0000259" key="2">
    <source>
        <dbReference type="PROSITE" id="PS01124"/>
    </source>
</evidence>
<comment type="caution">
    <text evidence="3">The sequence shown here is derived from an EMBL/GenBank/DDBJ whole genome shotgun (WGS) entry which is preliminary data.</text>
</comment>
<reference evidence="3 4" key="1">
    <citation type="submission" date="2021-01" db="EMBL/GenBank/DDBJ databases">
        <title>WGS of actinomycetes isolated from Thailand.</title>
        <authorList>
            <person name="Thawai C."/>
        </authorList>
    </citation>
    <scope>NUCLEOTIDE SEQUENCE [LARGE SCALE GENOMIC DNA]</scope>
    <source>
        <strain evidence="3 4">CA3R110</strain>
    </source>
</reference>
<feature type="domain" description="HTH araC/xylS-type" evidence="2">
    <location>
        <begin position="201"/>
        <end position="273"/>
    </location>
</feature>
<dbReference type="PROSITE" id="PS01124">
    <property type="entry name" value="HTH_ARAC_FAMILY_2"/>
    <property type="match status" value="1"/>
</dbReference>
<dbReference type="InterPro" id="IPR018060">
    <property type="entry name" value="HTH_AraC"/>
</dbReference>